<evidence type="ECO:0000256" key="1">
    <source>
        <dbReference type="SAM" id="SignalP"/>
    </source>
</evidence>
<organism evidence="3 4">
    <name type="scientific">Cytospora leucostoma</name>
    <dbReference type="NCBI Taxonomy" id="1230097"/>
    <lineage>
        <taxon>Eukaryota</taxon>
        <taxon>Fungi</taxon>
        <taxon>Dikarya</taxon>
        <taxon>Ascomycota</taxon>
        <taxon>Pezizomycotina</taxon>
        <taxon>Sordariomycetes</taxon>
        <taxon>Sordariomycetidae</taxon>
        <taxon>Diaporthales</taxon>
        <taxon>Cytosporaceae</taxon>
        <taxon>Cytospora</taxon>
    </lineage>
</organism>
<feature type="signal peptide" evidence="1">
    <location>
        <begin position="1"/>
        <end position="23"/>
    </location>
</feature>
<dbReference type="InterPro" id="IPR015920">
    <property type="entry name" value="Cellobiose_DH-like_cyt"/>
</dbReference>
<feature type="chain" id="PRO_5019034917" description="Cellobiose dehydrogenase-like cytochrome domain-containing protein" evidence="1">
    <location>
        <begin position="24"/>
        <end position="276"/>
    </location>
</feature>
<dbReference type="AlphaFoldDB" id="A0A423XK66"/>
<protein>
    <recommendedName>
        <fullName evidence="2">Cellobiose dehydrogenase-like cytochrome domain-containing protein</fullName>
    </recommendedName>
</protein>
<dbReference type="PANTHER" id="PTHR47190:SF1">
    <property type="entry name" value="GLUCOSE-METHANOL-CHOLINE OXIDOREDUCTASE N-TERMINAL DOMAIN-CONTAINING PROTEIN"/>
    <property type="match status" value="1"/>
</dbReference>
<dbReference type="Pfam" id="PF16010">
    <property type="entry name" value="CDH-cyt"/>
    <property type="match status" value="1"/>
</dbReference>
<keyword evidence="1" id="KW-0732">Signal</keyword>
<dbReference type="OrthoDB" id="413885at2759"/>
<dbReference type="InterPro" id="IPR053208">
    <property type="entry name" value="GMC_Oxidoreductase_CD"/>
</dbReference>
<reference evidence="3 4" key="1">
    <citation type="submission" date="2015-09" db="EMBL/GenBank/DDBJ databases">
        <title>Host preference determinants of Valsa canker pathogens revealed by comparative genomics.</title>
        <authorList>
            <person name="Yin Z."/>
            <person name="Huang L."/>
        </authorList>
    </citation>
    <scope>NUCLEOTIDE SEQUENCE [LARGE SCALE GENOMIC DNA]</scope>
    <source>
        <strain evidence="3 4">SXYLt</strain>
    </source>
</reference>
<proteinExistence type="predicted"/>
<evidence type="ECO:0000313" key="4">
    <source>
        <dbReference type="Proteomes" id="UP000285146"/>
    </source>
</evidence>
<dbReference type="Proteomes" id="UP000285146">
    <property type="component" value="Unassembled WGS sequence"/>
</dbReference>
<dbReference type="InParanoid" id="A0A423XK66"/>
<dbReference type="EMBL" id="LKEB01000004">
    <property type="protein sequence ID" value="ROW16828.1"/>
    <property type="molecule type" value="Genomic_DNA"/>
</dbReference>
<dbReference type="PANTHER" id="PTHR47190">
    <property type="entry name" value="DEHYDROGENASE, PUTATIVE-RELATED"/>
    <property type="match status" value="1"/>
</dbReference>
<dbReference type="SUPFAM" id="SSF49344">
    <property type="entry name" value="CBD9-like"/>
    <property type="match status" value="1"/>
</dbReference>
<name>A0A423XK66_9PEZI</name>
<gene>
    <name evidence="3" type="ORF">VPNG_01507</name>
</gene>
<dbReference type="Gene3D" id="2.60.40.1210">
    <property type="entry name" value="Cellobiose dehydrogenase, cytochrome domain"/>
    <property type="match status" value="1"/>
</dbReference>
<evidence type="ECO:0000259" key="2">
    <source>
        <dbReference type="Pfam" id="PF16010"/>
    </source>
</evidence>
<dbReference type="STRING" id="1230097.A0A423XK66"/>
<sequence>MHVLPTTHTAVVLSLLAGTFVSAATTGSDGNPEASQYTDSNTNITFLGYANEGFHFGMVLPDDPNDDLIIQLISPLKDGDGWGGVDFGEYMTGHLLLVAWPNTEKDNTVMISPRIATGYEISNGANIYKANPITISQIPEGTFVNDTHVSATFVCGGCLNSDSFGGDNKTATFSYAYAYDAVADPSDVDTTLSDHTANGEPYGPFDVTVAQAESSEYQNWAALTSTAASATATATAAGATSETGGASSTGTGAAATATTKLLLVHLALDLTIPPTS</sequence>
<evidence type="ECO:0000313" key="3">
    <source>
        <dbReference type="EMBL" id="ROW16828.1"/>
    </source>
</evidence>
<keyword evidence="4" id="KW-1185">Reference proteome</keyword>
<accession>A0A423XK66</accession>
<feature type="domain" description="Cellobiose dehydrogenase-like cytochrome" evidence="2">
    <location>
        <begin position="37"/>
        <end position="218"/>
    </location>
</feature>
<comment type="caution">
    <text evidence="3">The sequence shown here is derived from an EMBL/GenBank/DDBJ whole genome shotgun (WGS) entry which is preliminary data.</text>
</comment>
<dbReference type="CDD" id="cd09630">
    <property type="entry name" value="CDH_like_cytochrome"/>
    <property type="match status" value="1"/>
</dbReference>